<dbReference type="InParanoid" id="Q2LUK2"/>
<evidence type="ECO:0000256" key="4">
    <source>
        <dbReference type="ARBA" id="ARBA00022741"/>
    </source>
</evidence>
<dbReference type="Gene3D" id="1.10.1780.10">
    <property type="entry name" value="Clp, N-terminal domain"/>
    <property type="match status" value="1"/>
</dbReference>
<dbReference type="InterPro" id="IPR036628">
    <property type="entry name" value="Clp_N_dom_sf"/>
</dbReference>
<dbReference type="GO" id="GO:0042026">
    <property type="term" value="P:protein refolding"/>
    <property type="evidence" value="ECO:0007669"/>
    <property type="project" value="UniProtKB-UniRule"/>
</dbReference>
<dbReference type="CDD" id="cd00009">
    <property type="entry name" value="AAA"/>
    <property type="match status" value="1"/>
</dbReference>
<dbReference type="GO" id="GO:0005524">
    <property type="term" value="F:ATP binding"/>
    <property type="evidence" value="ECO:0007669"/>
    <property type="project" value="UniProtKB-UniRule"/>
</dbReference>
<keyword evidence="11" id="KW-0346">Stress response</keyword>
<dbReference type="Pfam" id="PF10431">
    <property type="entry name" value="ClpB_D2-small"/>
    <property type="match status" value="1"/>
</dbReference>
<feature type="domain" description="Clp R" evidence="12">
    <location>
        <begin position="14"/>
        <end position="157"/>
    </location>
</feature>
<dbReference type="InterPro" id="IPR028299">
    <property type="entry name" value="ClpA/B_CS2"/>
</dbReference>
<keyword evidence="3 9" id="KW-0677">Repeat</keyword>
<keyword evidence="14" id="KW-1185">Reference proteome</keyword>
<evidence type="ECO:0000256" key="8">
    <source>
        <dbReference type="ARBA" id="ARBA00026057"/>
    </source>
</evidence>
<evidence type="ECO:0000256" key="3">
    <source>
        <dbReference type="ARBA" id="ARBA00022737"/>
    </source>
</evidence>
<dbReference type="AlphaFoldDB" id="Q2LUK2"/>
<dbReference type="Gene3D" id="3.40.50.300">
    <property type="entry name" value="P-loop containing nucleotide triphosphate hydrolases"/>
    <property type="match status" value="3"/>
</dbReference>
<organism evidence="13 14">
    <name type="scientific">Syntrophus aciditrophicus (strain SB)</name>
    <dbReference type="NCBI Taxonomy" id="56780"/>
    <lineage>
        <taxon>Bacteria</taxon>
        <taxon>Pseudomonadati</taxon>
        <taxon>Thermodesulfobacteriota</taxon>
        <taxon>Syntrophia</taxon>
        <taxon>Syntrophales</taxon>
        <taxon>Syntrophaceae</taxon>
        <taxon>Syntrophus</taxon>
    </lineage>
</organism>
<comment type="similarity">
    <text evidence="1 10">Belongs to the ClpA/ClpB family.</text>
</comment>
<evidence type="ECO:0000256" key="11">
    <source>
        <dbReference type="RuleBase" id="RU362034"/>
    </source>
</evidence>
<evidence type="ECO:0000256" key="10">
    <source>
        <dbReference type="RuleBase" id="RU004432"/>
    </source>
</evidence>
<evidence type="ECO:0000256" key="5">
    <source>
        <dbReference type="ARBA" id="ARBA00022840"/>
    </source>
</evidence>
<dbReference type="SMART" id="SM01086">
    <property type="entry name" value="ClpB_D2-small"/>
    <property type="match status" value="1"/>
</dbReference>
<dbReference type="eggNOG" id="COG0542">
    <property type="taxonomic scope" value="Bacteria"/>
</dbReference>
<dbReference type="InterPro" id="IPR018368">
    <property type="entry name" value="ClpA/B_CS1"/>
</dbReference>
<comment type="subunit">
    <text evidence="11">Homohexamer; The oligomerization is ATP-dependent.</text>
</comment>
<evidence type="ECO:0000256" key="9">
    <source>
        <dbReference type="PROSITE-ProRule" id="PRU01251"/>
    </source>
</evidence>
<dbReference type="Pfam" id="PF00004">
    <property type="entry name" value="AAA"/>
    <property type="match status" value="1"/>
</dbReference>
<sequence>MIMRNQRGGEIMRFDKFTLKVLEGLQEAQTLAGNYGHHGIDVEHLLLAFIAQPEGIVGNILKKLGTEPAQIEKEIKKVVERLPRISGPIQSYITPRLNKILDNAMTEAAHLNDEYVSAEHVLIAMANEKEGEASRILRSAGVTRDNIFKVLVEIRGTQRITDPNPEEKYEALKRYAKDFNELARKGAFDPVIGRNDEIRRIMQVLSRRTKNNPVLIGEPGVGKTAIVEGLAQRIVNGDVPESLKNKRVIGLDIGALVAGAKYRGEFEDRLKAVLKEVTDAQGEIILFIDEIHTVVGAGAAEGSVDASNMLKPALARGELRCVGATTLNEYRKHIEKDPALERRFQPILVREPTVEDTIAILRGLKERYEIHHGVRIKDSAIVAAATLSNRYISDRFLPDKAVDLVDEAASRLRIELDSLPAEIDVLERKAIQLEIERQSLKNETDRTSLERREKIERELADLRESMNSMKLHWSEEKEVIKRIQTIKSDLENFKNEEQNAMREGNLARAAEIRYGKLVELNRALEEEQNRLKEIQKDSKMLKEEVDAEDVAEVVANWTGIPVARMMESDIQKLIHMEDRLKQRVIGQDEGIHAVSAALRRARSGLQDPNRPIGSFIFLGPTGVGKTELARALAEFMFDNEQAMIRIDMSEYMEKHSVARLIGAPPGYVGYDEGGYLTEAVRRRPYAVLLFDEIEKAHPDVFNILLQILDDGRLTDGHGRTVDFKNTIVILTSNVGSQWIQDITLTAEEKRLRTMEILRATFKPEFLNRIDDIIIFRSLTMTDLERIIAIQIGLIQKRLMDRKLFLELTEKAKNYISQEGYSPVYGARPLKRALQKMLLDNLSMKILEGAFVEGDHILADIDDRGEINFTKKSGS</sequence>
<keyword evidence="5 10" id="KW-0067">ATP-binding</keyword>
<proteinExistence type="inferred from homology"/>
<dbReference type="FunCoup" id="Q2LUK2">
    <property type="interactions" value="473"/>
</dbReference>
<dbReference type="SUPFAM" id="SSF52540">
    <property type="entry name" value="P-loop containing nucleoside triphosphate hydrolases"/>
    <property type="match status" value="2"/>
</dbReference>
<reference evidence="13 14" key="1">
    <citation type="journal article" date="2007" name="Proc. Natl. Acad. Sci. U.S.A.">
        <title>The genome of Syntrophus aciditrophicus: life at the thermodynamic limit of microbial growth.</title>
        <authorList>
            <person name="McInerney M.J."/>
            <person name="Rohlin L."/>
            <person name="Mouttaki H."/>
            <person name="Kim U."/>
            <person name="Krupp R.S."/>
            <person name="Rios-Hernandez L."/>
            <person name="Sieber J."/>
            <person name="Struchtemeyer C.G."/>
            <person name="Bhattacharyya A."/>
            <person name="Campbell J.W."/>
            <person name="Gunsalus R.P."/>
        </authorList>
    </citation>
    <scope>NUCLEOTIDE SEQUENCE [LARGE SCALE GENOMIC DNA]</scope>
    <source>
        <strain evidence="13 14">SB</strain>
    </source>
</reference>
<dbReference type="InterPro" id="IPR003593">
    <property type="entry name" value="AAA+_ATPase"/>
</dbReference>
<dbReference type="PROSITE" id="PS00871">
    <property type="entry name" value="CLPAB_2"/>
    <property type="match status" value="1"/>
</dbReference>
<keyword evidence="7 10" id="KW-0143">Chaperone</keyword>
<dbReference type="PROSITE" id="PS00870">
    <property type="entry name" value="CLPAB_1"/>
    <property type="match status" value="1"/>
</dbReference>
<dbReference type="CDD" id="cd19499">
    <property type="entry name" value="RecA-like_ClpB_Hsp104-like"/>
    <property type="match status" value="1"/>
</dbReference>
<evidence type="ECO:0000256" key="1">
    <source>
        <dbReference type="ARBA" id="ARBA00008675"/>
    </source>
</evidence>
<dbReference type="NCBIfam" id="TIGR03346">
    <property type="entry name" value="chaperone_ClpB"/>
    <property type="match status" value="1"/>
</dbReference>
<dbReference type="Proteomes" id="UP000001933">
    <property type="component" value="Chromosome"/>
</dbReference>
<dbReference type="InterPro" id="IPR004176">
    <property type="entry name" value="Clp_R_N"/>
</dbReference>
<dbReference type="InterPro" id="IPR019489">
    <property type="entry name" value="Clp_ATPase_C"/>
</dbReference>
<keyword evidence="4 10" id="KW-0547">Nucleotide-binding</keyword>
<dbReference type="GO" id="GO:0034605">
    <property type="term" value="P:cellular response to heat"/>
    <property type="evidence" value="ECO:0007669"/>
    <property type="project" value="TreeGrafter"/>
</dbReference>
<protein>
    <recommendedName>
        <fullName evidence="2 11">Chaperone protein ClpB</fullName>
    </recommendedName>
</protein>
<evidence type="ECO:0000313" key="13">
    <source>
        <dbReference type="EMBL" id="ABC77760.1"/>
    </source>
</evidence>
<evidence type="ECO:0000256" key="2">
    <source>
        <dbReference type="ARBA" id="ARBA00017574"/>
    </source>
</evidence>
<dbReference type="KEGG" id="sat:SYN_02525"/>
<accession>Q2LUK2</accession>
<dbReference type="Gene3D" id="1.10.8.60">
    <property type="match status" value="1"/>
</dbReference>
<dbReference type="PROSITE" id="PS51903">
    <property type="entry name" value="CLP_R"/>
    <property type="match status" value="1"/>
</dbReference>
<evidence type="ECO:0000313" key="14">
    <source>
        <dbReference type="Proteomes" id="UP000001933"/>
    </source>
</evidence>
<dbReference type="GO" id="GO:0005737">
    <property type="term" value="C:cytoplasm"/>
    <property type="evidence" value="ECO:0007669"/>
    <property type="project" value="UniProtKB-SubCell"/>
</dbReference>
<dbReference type="Pfam" id="PF07724">
    <property type="entry name" value="AAA_2"/>
    <property type="match status" value="1"/>
</dbReference>
<dbReference type="SMART" id="SM00382">
    <property type="entry name" value="AAA"/>
    <property type="match status" value="2"/>
</dbReference>
<dbReference type="FunFam" id="3.40.50.300:FF:000025">
    <property type="entry name" value="ATP-dependent Clp protease subunit"/>
    <property type="match status" value="1"/>
</dbReference>
<comment type="subunit">
    <text evidence="8">Homohexamer. The oligomerization is ATP-dependent.</text>
</comment>
<keyword evidence="6 11" id="KW-0175">Coiled coil</keyword>
<feature type="coiled-coil region" evidence="11">
    <location>
        <begin position="416"/>
        <end position="544"/>
    </location>
</feature>
<dbReference type="EMBL" id="CP000252">
    <property type="protein sequence ID" value="ABC77760.1"/>
    <property type="molecule type" value="Genomic_DNA"/>
</dbReference>
<dbReference type="InterPro" id="IPR041546">
    <property type="entry name" value="ClpA/ClpB_AAA_lid"/>
</dbReference>
<dbReference type="Pfam" id="PF17871">
    <property type="entry name" value="AAA_lid_9"/>
    <property type="match status" value="1"/>
</dbReference>
<dbReference type="InterPro" id="IPR001270">
    <property type="entry name" value="ClpA/B"/>
</dbReference>
<dbReference type="InterPro" id="IPR003959">
    <property type="entry name" value="ATPase_AAA_core"/>
</dbReference>
<dbReference type="PRINTS" id="PR00300">
    <property type="entry name" value="CLPPROTEASEA"/>
</dbReference>
<dbReference type="InterPro" id="IPR027417">
    <property type="entry name" value="P-loop_NTPase"/>
</dbReference>
<keyword evidence="11" id="KW-0963">Cytoplasm</keyword>
<dbReference type="SUPFAM" id="SSF81923">
    <property type="entry name" value="Double Clp-N motif"/>
    <property type="match status" value="1"/>
</dbReference>
<dbReference type="Pfam" id="PF02861">
    <property type="entry name" value="Clp_N"/>
    <property type="match status" value="1"/>
</dbReference>
<dbReference type="FunFam" id="3.40.50.300:FF:000120">
    <property type="entry name" value="ATP-dependent chaperone ClpB"/>
    <property type="match status" value="1"/>
</dbReference>
<dbReference type="GO" id="GO:0016887">
    <property type="term" value="F:ATP hydrolysis activity"/>
    <property type="evidence" value="ECO:0007669"/>
    <property type="project" value="InterPro"/>
</dbReference>
<evidence type="ECO:0000259" key="12">
    <source>
        <dbReference type="PROSITE" id="PS51903"/>
    </source>
</evidence>
<dbReference type="PANTHER" id="PTHR11638">
    <property type="entry name" value="ATP-DEPENDENT CLP PROTEASE"/>
    <property type="match status" value="1"/>
</dbReference>
<evidence type="ECO:0000256" key="6">
    <source>
        <dbReference type="ARBA" id="ARBA00023054"/>
    </source>
</evidence>
<dbReference type="PANTHER" id="PTHR11638:SF18">
    <property type="entry name" value="HEAT SHOCK PROTEIN 104"/>
    <property type="match status" value="1"/>
</dbReference>
<comment type="function">
    <text evidence="11">Part of a stress-induced multi-chaperone system, it is involved in the recovery of the cell from heat-induced damage, in cooperation with DnaK, DnaJ and GrpE.</text>
</comment>
<dbReference type="InterPro" id="IPR017730">
    <property type="entry name" value="Chaperonin_ClpB"/>
</dbReference>
<name>Q2LUK2_SYNAS</name>
<dbReference type="FunFam" id="3.40.50.300:FF:000010">
    <property type="entry name" value="Chaperone clpB 1, putative"/>
    <property type="match status" value="1"/>
</dbReference>
<dbReference type="InterPro" id="IPR050130">
    <property type="entry name" value="ClpA_ClpB"/>
</dbReference>
<gene>
    <name evidence="11" type="primary">clpB</name>
    <name evidence="13" type="ORF">SYN_02525</name>
</gene>
<dbReference type="HOGENOM" id="CLU_005070_4_1_7"/>
<dbReference type="STRING" id="56780.SYN_02525"/>
<evidence type="ECO:0000256" key="7">
    <source>
        <dbReference type="ARBA" id="ARBA00023186"/>
    </source>
</evidence>
<comment type="subcellular location">
    <subcellularLocation>
        <location evidence="11">Cytoplasm</location>
    </subcellularLocation>
</comment>